<dbReference type="InterPro" id="IPR004960">
    <property type="entry name" value="LipA_acyltrans"/>
</dbReference>
<organism evidence="8 9">
    <name type="scientific">Spiribacter pallidus</name>
    <dbReference type="NCBI Taxonomy" id="1987936"/>
    <lineage>
        <taxon>Bacteria</taxon>
        <taxon>Pseudomonadati</taxon>
        <taxon>Pseudomonadota</taxon>
        <taxon>Gammaproteobacteria</taxon>
        <taxon>Chromatiales</taxon>
        <taxon>Ectothiorhodospiraceae</taxon>
        <taxon>Spiribacter</taxon>
    </lineage>
</organism>
<evidence type="ECO:0000256" key="2">
    <source>
        <dbReference type="ARBA" id="ARBA00022475"/>
    </source>
</evidence>
<comment type="caution">
    <text evidence="8">The sequence shown here is derived from an EMBL/GenBank/DDBJ whole genome shotgun (WGS) entry which is preliminary data.</text>
</comment>
<dbReference type="RefSeq" id="WP_367981343.1">
    <property type="nucleotide sequence ID" value="NZ_JBAKFN010000003.1"/>
</dbReference>
<name>A0ABV3TDB9_9GAMM</name>
<dbReference type="GO" id="GO:0016746">
    <property type="term" value="F:acyltransferase activity"/>
    <property type="evidence" value="ECO:0007669"/>
    <property type="project" value="UniProtKB-KW"/>
</dbReference>
<keyword evidence="4" id="KW-0808">Transferase</keyword>
<evidence type="ECO:0000256" key="6">
    <source>
        <dbReference type="ARBA" id="ARBA00023315"/>
    </source>
</evidence>
<evidence type="ECO:0000256" key="1">
    <source>
        <dbReference type="ARBA" id="ARBA00004533"/>
    </source>
</evidence>
<feature type="region of interest" description="Disordered" evidence="7">
    <location>
        <begin position="1"/>
        <end position="32"/>
    </location>
</feature>
<dbReference type="PIRSF" id="PIRSF026649">
    <property type="entry name" value="MsbB"/>
    <property type="match status" value="1"/>
</dbReference>
<evidence type="ECO:0000256" key="3">
    <source>
        <dbReference type="ARBA" id="ARBA00022519"/>
    </source>
</evidence>
<dbReference type="Proteomes" id="UP001556709">
    <property type="component" value="Unassembled WGS sequence"/>
</dbReference>
<reference evidence="8 9" key="1">
    <citation type="submission" date="2024-02" db="EMBL/GenBank/DDBJ databases">
        <title>New especies of Spiribacter isolated from saline water.</title>
        <authorList>
            <person name="Leon M.J."/>
            <person name="De La Haba R."/>
            <person name="Sanchez-Porro C."/>
            <person name="Ventosa A."/>
        </authorList>
    </citation>
    <scope>NUCLEOTIDE SEQUENCE [LARGE SCALE GENOMIC DNA]</scope>
    <source>
        <strain evidence="9">ag22IC6-390</strain>
    </source>
</reference>
<evidence type="ECO:0000313" key="8">
    <source>
        <dbReference type="EMBL" id="MEX0469642.1"/>
    </source>
</evidence>
<keyword evidence="2" id="KW-1003">Cell membrane</keyword>
<keyword evidence="3" id="KW-0997">Cell inner membrane</keyword>
<dbReference type="Pfam" id="PF03279">
    <property type="entry name" value="Lip_A_acyltrans"/>
    <property type="match status" value="1"/>
</dbReference>
<keyword evidence="6 8" id="KW-0012">Acyltransferase</keyword>
<keyword evidence="9" id="KW-1185">Reference proteome</keyword>
<evidence type="ECO:0000256" key="4">
    <source>
        <dbReference type="ARBA" id="ARBA00022679"/>
    </source>
</evidence>
<dbReference type="PANTHER" id="PTHR30606:SF10">
    <property type="entry name" value="PHOSPHATIDYLINOSITOL MANNOSIDE ACYLTRANSFERASE"/>
    <property type="match status" value="1"/>
</dbReference>
<proteinExistence type="predicted"/>
<evidence type="ECO:0000256" key="5">
    <source>
        <dbReference type="ARBA" id="ARBA00023136"/>
    </source>
</evidence>
<evidence type="ECO:0000256" key="7">
    <source>
        <dbReference type="SAM" id="MobiDB-lite"/>
    </source>
</evidence>
<keyword evidence="5" id="KW-0472">Membrane</keyword>
<comment type="subcellular location">
    <subcellularLocation>
        <location evidence="1">Cell inner membrane</location>
    </subcellularLocation>
</comment>
<evidence type="ECO:0000313" key="9">
    <source>
        <dbReference type="Proteomes" id="UP001556709"/>
    </source>
</evidence>
<sequence length="335" mass="37146">MTAPPRGHRVMSDHPAADAHTDLAEGGSPGARQPLTGRARWVFGVLKALSILPLPVLHRLGGVLAWLSIRLKRPEWRVARVNADLCFPDWPAAGRDRLARASLRENAKGLTELAALWQWPVPRVLGLIQSVEGEAVIDDALAEGRGLLVIAPHHGAWEALQMWLAQRVPLHALYRPPRWKELEALLNRGRSRGGATFWPAKPSGIRALFKALKAGEAVGVLPDQSPPGEGVFVPFFGHPAKTMTLFGKLAARTEAPVVIGWAERLEHGAGYRLHWQRVIEPVDNDDPQIAAAAMNRAIEAVVRERPEQYQWTYRRFARRRAGTKSPYRREAAAHQ</sequence>
<feature type="compositionally biased region" description="Basic and acidic residues" evidence="7">
    <location>
        <begin position="10"/>
        <end position="23"/>
    </location>
</feature>
<dbReference type="PANTHER" id="PTHR30606">
    <property type="entry name" value="LIPID A BIOSYNTHESIS LAUROYL ACYLTRANSFERASE"/>
    <property type="match status" value="1"/>
</dbReference>
<dbReference type="EMBL" id="JBAKFM010000003">
    <property type="protein sequence ID" value="MEX0469642.1"/>
    <property type="molecule type" value="Genomic_DNA"/>
</dbReference>
<gene>
    <name evidence="8" type="ORF">V6X73_07880</name>
</gene>
<protein>
    <submittedName>
        <fullName evidence="8">Lysophospholipid acyltransferase family protein</fullName>
    </submittedName>
</protein>
<dbReference type="CDD" id="cd07984">
    <property type="entry name" value="LPLAT_LABLAT-like"/>
    <property type="match status" value="1"/>
</dbReference>
<accession>A0ABV3TDB9</accession>